<evidence type="ECO:0000313" key="1">
    <source>
        <dbReference type="EMBL" id="OPH33195.1"/>
    </source>
</evidence>
<dbReference type="AlphaFoldDB" id="A0A1V4GKS6"/>
<reference evidence="1" key="2">
    <citation type="submission" date="2017-03" db="EMBL/GenBank/DDBJ databases">
        <authorList>
            <person name="Afonso C.L."/>
            <person name="Miller P.J."/>
            <person name="Scott M.A."/>
            <person name="Spackman E."/>
            <person name="Goraichik I."/>
            <person name="Dimitrov K.M."/>
            <person name="Suarez D.L."/>
            <person name="Swayne D.E."/>
        </authorList>
    </citation>
    <scope>NUCLEOTIDE SEQUENCE</scope>
    <source>
        <strain evidence="1">CCUG 4441</strain>
    </source>
</reference>
<dbReference type="EMBL" id="MXAN01000128">
    <property type="protein sequence ID" value="OPH33195.1"/>
    <property type="molecule type" value="Genomic_DNA"/>
</dbReference>
<reference evidence="3" key="1">
    <citation type="submission" date="2017-03" db="EMBL/GenBank/DDBJ databases">
        <title>Draft genome sequence of Moraxella equi CCUG 4950T type strain.</title>
        <authorList>
            <person name="Salva-Serra F."/>
            <person name="Engstrom-Jakobsson H."/>
            <person name="Thorell K."/>
            <person name="Jaen-Luchoro D."/>
            <person name="Gonzales-Siles L."/>
            <person name="Karlsson R."/>
            <person name="Yazdan S."/>
            <person name="Boulund F."/>
            <person name="Johnning A."/>
            <person name="Engstrand L."/>
            <person name="Kristiansson E."/>
            <person name="Moore E."/>
        </authorList>
    </citation>
    <scope>NUCLEOTIDE SEQUENCE [LARGE SCALE GENOMIC DNA]</scope>
    <source>
        <strain evidence="3">CCUG 4441</strain>
    </source>
</reference>
<evidence type="ECO:0000313" key="3">
    <source>
        <dbReference type="Proteomes" id="UP000191025"/>
    </source>
</evidence>
<protein>
    <submittedName>
        <fullName evidence="1">Uncharacterized protein</fullName>
    </submittedName>
</protein>
<reference evidence="2 4" key="3">
    <citation type="submission" date="2018-06" db="EMBL/GenBank/DDBJ databases">
        <authorList>
            <consortium name="Pathogen Informatics"/>
            <person name="Doyle S."/>
        </authorList>
    </citation>
    <scope>NUCLEOTIDE SEQUENCE [LARGE SCALE GENOMIC DNA]</scope>
    <source>
        <strain evidence="2 4">NCTC7911</strain>
    </source>
</reference>
<dbReference type="GeneID" id="302270583"/>
<dbReference type="EMBL" id="UGQC01000001">
    <property type="protein sequence ID" value="STZ00633.1"/>
    <property type="molecule type" value="Genomic_DNA"/>
</dbReference>
<evidence type="ECO:0000313" key="2">
    <source>
        <dbReference type="EMBL" id="STZ00633.1"/>
    </source>
</evidence>
<keyword evidence="4" id="KW-1185">Reference proteome</keyword>
<name>A0A1V4GKS6_MORLA</name>
<gene>
    <name evidence="1" type="ORF">B5J94_13515</name>
    <name evidence="2" type="ORF">NCTC7911_02043</name>
</gene>
<dbReference type="Proteomes" id="UP000254107">
    <property type="component" value="Unassembled WGS sequence"/>
</dbReference>
<sequence length="125" mass="14020">MPHLYGIFNQRDFDDDSDDLLTFVVCGGQWENVVRLWKELFKRCAESKVPASDDELALLNNCIALYNHTSMSDKKVMLDSPNVGDDYDYNRHHLVGVGDTIRQVLLPALVGANASSRFNAVVLCS</sequence>
<organism evidence="1 3">
    <name type="scientific">Moraxella lacunata</name>
    <dbReference type="NCBI Taxonomy" id="477"/>
    <lineage>
        <taxon>Bacteria</taxon>
        <taxon>Pseudomonadati</taxon>
        <taxon>Pseudomonadota</taxon>
        <taxon>Gammaproteobacteria</taxon>
        <taxon>Moraxellales</taxon>
        <taxon>Moraxellaceae</taxon>
        <taxon>Moraxella</taxon>
    </lineage>
</organism>
<evidence type="ECO:0000313" key="4">
    <source>
        <dbReference type="Proteomes" id="UP000254107"/>
    </source>
</evidence>
<dbReference type="Proteomes" id="UP000191025">
    <property type="component" value="Unassembled WGS sequence"/>
</dbReference>
<dbReference type="RefSeq" id="WP_062500580.1">
    <property type="nucleotide sequence ID" value="NZ_MXAN01000128.1"/>
</dbReference>
<proteinExistence type="predicted"/>
<accession>A0A1V4GKS6</accession>